<dbReference type="AlphaFoldDB" id="A0A1B1YLL2"/>
<evidence type="ECO:0000313" key="3">
    <source>
        <dbReference type="Proteomes" id="UP000092931"/>
    </source>
</evidence>
<gene>
    <name evidence="2" type="ORF">CSTERLE_08860</name>
</gene>
<feature type="domain" description="Transposase IS204/IS1001/IS1096/IS1165 DDE" evidence="1">
    <location>
        <begin position="6"/>
        <end position="103"/>
    </location>
</feature>
<dbReference type="Proteomes" id="UP000092931">
    <property type="component" value="Chromosome"/>
</dbReference>
<dbReference type="Pfam" id="PF01610">
    <property type="entry name" value="DDE_Tnp_ISL3"/>
    <property type="match status" value="1"/>
</dbReference>
<organism evidence="2 3">
    <name type="scientific">Thermoclostridium stercorarium subsp. leptospartum DSM 9219</name>
    <dbReference type="NCBI Taxonomy" id="1346611"/>
    <lineage>
        <taxon>Bacteria</taxon>
        <taxon>Bacillati</taxon>
        <taxon>Bacillota</taxon>
        <taxon>Clostridia</taxon>
        <taxon>Eubacteriales</taxon>
        <taxon>Oscillospiraceae</taxon>
        <taxon>Thermoclostridium</taxon>
    </lineage>
</organism>
<proteinExistence type="predicted"/>
<dbReference type="InterPro" id="IPR002560">
    <property type="entry name" value="Transposase_DDE"/>
</dbReference>
<sequence length="163" mass="19091">MQIWFVTFPTLKVAYNLKEGLRDMYLCKTREQAIEYYRQWKSSIPKDMQPFLDIAKIIDNWSTEIFNYFDYFVTNAFTESINNLIKHIEKAGRGYSFEVLRAKVLFGTKATIKPKFGEQAFGPMDNTFSNMLYGSFNYSPPKLIEGFGVSIPQLLKVIERDEF</sequence>
<accession>A0A1B1YLL2</accession>
<name>A0A1B1YLL2_THEST</name>
<reference evidence="2 3" key="1">
    <citation type="submission" date="2016-02" db="EMBL/GenBank/DDBJ databases">
        <title>Comparison of Clostridium stercorarium subspecies using comparative genomics and transcriptomics.</title>
        <authorList>
            <person name="Schellenberg J."/>
            <person name="Thallinger G."/>
            <person name="Levin D.B."/>
            <person name="Zhang X."/>
            <person name="Alvare G."/>
            <person name="Fristensky B."/>
            <person name="Sparling R."/>
        </authorList>
    </citation>
    <scope>NUCLEOTIDE SEQUENCE [LARGE SCALE GENOMIC DNA]</scope>
    <source>
        <strain evidence="2 3">DSM 9219</strain>
    </source>
</reference>
<dbReference type="EMBL" id="CP014673">
    <property type="protein sequence ID" value="ANX01679.1"/>
    <property type="molecule type" value="Genomic_DNA"/>
</dbReference>
<protein>
    <recommendedName>
        <fullName evidence="1">Transposase IS204/IS1001/IS1096/IS1165 DDE domain-containing protein</fullName>
    </recommendedName>
</protein>
<evidence type="ECO:0000313" key="2">
    <source>
        <dbReference type="EMBL" id="ANX01679.1"/>
    </source>
</evidence>
<evidence type="ECO:0000259" key="1">
    <source>
        <dbReference type="Pfam" id="PF01610"/>
    </source>
</evidence>